<evidence type="ECO:0000256" key="2">
    <source>
        <dbReference type="ARBA" id="ARBA00023015"/>
    </source>
</evidence>
<evidence type="ECO:0000256" key="7">
    <source>
        <dbReference type="SAM" id="MobiDB-lite"/>
    </source>
</evidence>
<keyword evidence="9" id="KW-1185">Reference proteome</keyword>
<evidence type="ECO:0000313" key="10">
    <source>
        <dbReference type="RefSeq" id="XP_039116557.1"/>
    </source>
</evidence>
<keyword evidence="4" id="KW-0804">Transcription</keyword>
<proteinExistence type="predicted"/>
<gene>
    <name evidence="10" type="primary">LOC120251986</name>
</gene>
<dbReference type="FunFam" id="1.20.5.170:FF:000020">
    <property type="entry name" value="BZIP transcription factor"/>
    <property type="match status" value="1"/>
</dbReference>
<dbReference type="SUPFAM" id="SSF57959">
    <property type="entry name" value="Leucine zipper domain"/>
    <property type="match status" value="1"/>
</dbReference>
<keyword evidence="5" id="KW-0539">Nucleus</keyword>
<dbReference type="InterPro" id="IPR046347">
    <property type="entry name" value="bZIP_sf"/>
</dbReference>
<dbReference type="Pfam" id="PF00170">
    <property type="entry name" value="bZIP_1"/>
    <property type="match status" value="1"/>
</dbReference>
<dbReference type="GO" id="GO:0003700">
    <property type="term" value="F:DNA-binding transcription factor activity"/>
    <property type="evidence" value="ECO:0007669"/>
    <property type="project" value="InterPro"/>
</dbReference>
<comment type="subcellular location">
    <subcellularLocation>
        <location evidence="1">Nucleus</location>
    </subcellularLocation>
</comment>
<feature type="region of interest" description="Disordered" evidence="7">
    <location>
        <begin position="63"/>
        <end position="109"/>
    </location>
</feature>
<feature type="compositionally biased region" description="Polar residues" evidence="7">
    <location>
        <begin position="63"/>
        <end position="73"/>
    </location>
</feature>
<protein>
    <submittedName>
        <fullName evidence="10">Basic leucine zipper 43-like</fullName>
    </submittedName>
</protein>
<dbReference type="InterPro" id="IPR045314">
    <property type="entry name" value="bZIP_plant_GBF1"/>
</dbReference>
<keyword evidence="6" id="KW-0175">Coiled coil</keyword>
<dbReference type="PROSITE" id="PS00036">
    <property type="entry name" value="BZIP_BASIC"/>
    <property type="match status" value="1"/>
</dbReference>
<dbReference type="InterPro" id="IPR044521">
    <property type="entry name" value="AtbZIP8/43"/>
</dbReference>
<evidence type="ECO:0000256" key="6">
    <source>
        <dbReference type="SAM" id="Coils"/>
    </source>
</evidence>
<evidence type="ECO:0000256" key="1">
    <source>
        <dbReference type="ARBA" id="ARBA00004123"/>
    </source>
</evidence>
<dbReference type="GeneID" id="120251986"/>
<keyword evidence="2" id="KW-0805">Transcription regulation</keyword>
<dbReference type="PANTHER" id="PTHR46324">
    <property type="entry name" value="BASIC LEUCINE ZIPPER 43-RELATED"/>
    <property type="match status" value="1"/>
</dbReference>
<feature type="domain" description="BZIP" evidence="8">
    <location>
        <begin position="88"/>
        <end position="151"/>
    </location>
</feature>
<feature type="compositionally biased region" description="Basic and acidic residues" evidence="7">
    <location>
        <begin position="77"/>
        <end position="90"/>
    </location>
</feature>
<evidence type="ECO:0000259" key="8">
    <source>
        <dbReference type="PROSITE" id="PS50217"/>
    </source>
</evidence>
<dbReference type="GO" id="GO:0003677">
    <property type="term" value="F:DNA binding"/>
    <property type="evidence" value="ECO:0007669"/>
    <property type="project" value="UniProtKB-KW"/>
</dbReference>
<organism evidence="9 10">
    <name type="scientific">Dioscorea cayennensis subsp. rotundata</name>
    <name type="common">White Guinea yam</name>
    <name type="synonym">Dioscorea rotundata</name>
    <dbReference type="NCBI Taxonomy" id="55577"/>
    <lineage>
        <taxon>Eukaryota</taxon>
        <taxon>Viridiplantae</taxon>
        <taxon>Streptophyta</taxon>
        <taxon>Embryophyta</taxon>
        <taxon>Tracheophyta</taxon>
        <taxon>Spermatophyta</taxon>
        <taxon>Magnoliopsida</taxon>
        <taxon>Liliopsida</taxon>
        <taxon>Dioscoreales</taxon>
        <taxon>Dioscoreaceae</taxon>
        <taxon>Dioscorea</taxon>
    </lineage>
</organism>
<evidence type="ECO:0000313" key="9">
    <source>
        <dbReference type="Proteomes" id="UP001515500"/>
    </source>
</evidence>
<accession>A0AB40ANR6</accession>
<evidence type="ECO:0000256" key="5">
    <source>
        <dbReference type="ARBA" id="ARBA00023242"/>
    </source>
</evidence>
<dbReference type="Gene3D" id="1.20.5.170">
    <property type="match status" value="1"/>
</dbReference>
<dbReference type="GO" id="GO:0005634">
    <property type="term" value="C:nucleus"/>
    <property type="evidence" value="ECO:0007669"/>
    <property type="project" value="UniProtKB-SubCell"/>
</dbReference>
<dbReference type="RefSeq" id="XP_039116557.1">
    <property type="nucleotide sequence ID" value="XM_039260623.1"/>
</dbReference>
<evidence type="ECO:0000256" key="4">
    <source>
        <dbReference type="ARBA" id="ARBA00023163"/>
    </source>
</evidence>
<reference evidence="10" key="1">
    <citation type="submission" date="2025-08" db="UniProtKB">
        <authorList>
            <consortium name="RefSeq"/>
        </authorList>
    </citation>
    <scope>IDENTIFICATION</scope>
</reference>
<dbReference type="CDD" id="cd14702">
    <property type="entry name" value="bZIP_plant_GBF1"/>
    <property type="match status" value="1"/>
</dbReference>
<dbReference type="PANTHER" id="PTHR46324:SF26">
    <property type="entry name" value="OS02G0728001 PROTEIN"/>
    <property type="match status" value="1"/>
</dbReference>
<feature type="coiled-coil region" evidence="6">
    <location>
        <begin position="141"/>
        <end position="168"/>
    </location>
</feature>
<dbReference type="SMART" id="SM00338">
    <property type="entry name" value="BRLZ"/>
    <property type="match status" value="1"/>
</dbReference>
<keyword evidence="3" id="KW-0238">DNA-binding</keyword>
<dbReference type="PROSITE" id="PS50217">
    <property type="entry name" value="BZIP"/>
    <property type="match status" value="1"/>
</dbReference>
<dbReference type="Proteomes" id="UP001515500">
    <property type="component" value="Chromosome 3"/>
</dbReference>
<dbReference type="InterPro" id="IPR004827">
    <property type="entry name" value="bZIP"/>
</dbReference>
<name>A0AB40ANR6_DIOCR</name>
<evidence type="ECO:0000256" key="3">
    <source>
        <dbReference type="ARBA" id="ARBA00023125"/>
    </source>
</evidence>
<sequence length="178" mass="20803">MHPCEVAGMQYITPINHHFTNFNLPQNTLDSFMTNSATFFPSHAPPPHPLNFQHLHQELLTPTPSYLSTNSTSDDADDHHNQHNSLADERRRRRMISNRESARRSRMRKQRQLDDLFAHVVHLRSANHQLIDDLNHVIKDHSRILQENARLREEATSLENKLRLLQIDHQNDSETQST</sequence>
<dbReference type="AlphaFoldDB" id="A0AB40ANR6"/>